<evidence type="ECO:0000256" key="7">
    <source>
        <dbReference type="ARBA" id="ARBA00023033"/>
    </source>
</evidence>
<comment type="similarity">
    <text evidence="2 8">Belongs to the cytochrome P450 family.</text>
</comment>
<keyword evidence="4 8" id="KW-0479">Metal-binding</keyword>
<dbReference type="PATRIC" id="fig|1003195.29.peg.7053"/>
<keyword evidence="10" id="KW-1185">Reference proteome</keyword>
<dbReference type="GO" id="GO:0016705">
    <property type="term" value="F:oxidoreductase activity, acting on paired donors, with incorporation or reduction of molecular oxygen"/>
    <property type="evidence" value="ECO:0007669"/>
    <property type="project" value="InterPro"/>
</dbReference>
<dbReference type="GO" id="GO:0004497">
    <property type="term" value="F:monooxygenase activity"/>
    <property type="evidence" value="ECO:0007669"/>
    <property type="project" value="UniProtKB-KW"/>
</dbReference>
<dbReference type="SUPFAM" id="SSF48264">
    <property type="entry name" value="Cytochrome P450"/>
    <property type="match status" value="1"/>
</dbReference>
<evidence type="ECO:0000256" key="1">
    <source>
        <dbReference type="ARBA" id="ARBA00001971"/>
    </source>
</evidence>
<evidence type="ECO:0000256" key="2">
    <source>
        <dbReference type="ARBA" id="ARBA00010617"/>
    </source>
</evidence>
<dbReference type="InterPro" id="IPR001128">
    <property type="entry name" value="Cyt_P450"/>
</dbReference>
<evidence type="ECO:0000313" key="10">
    <source>
        <dbReference type="Proteomes" id="UP000007842"/>
    </source>
</evidence>
<keyword evidence="7 8" id="KW-0503">Monooxygenase</keyword>
<dbReference type="FunFam" id="1.10.630.10:FF:000018">
    <property type="entry name" value="Cytochrome P450 monooxygenase"/>
    <property type="match status" value="1"/>
</dbReference>
<dbReference type="HOGENOM" id="CLU_033716_1_1_11"/>
<keyword evidence="5 8" id="KW-0560">Oxidoreductase</keyword>
<evidence type="ECO:0000256" key="4">
    <source>
        <dbReference type="ARBA" id="ARBA00022723"/>
    </source>
</evidence>
<dbReference type="InterPro" id="IPR036396">
    <property type="entry name" value="Cyt_P450_sf"/>
</dbReference>
<dbReference type="InterPro" id="IPR002397">
    <property type="entry name" value="Cyt_P450_B"/>
</dbReference>
<dbReference type="PROSITE" id="PS00086">
    <property type="entry name" value="CYTOCHROME_P450"/>
    <property type="match status" value="1"/>
</dbReference>
<evidence type="ECO:0000256" key="3">
    <source>
        <dbReference type="ARBA" id="ARBA00022617"/>
    </source>
</evidence>
<evidence type="ECO:0000313" key="9">
    <source>
        <dbReference type="EMBL" id="AEW99447.1"/>
    </source>
</evidence>
<keyword evidence="6 8" id="KW-0408">Iron</keyword>
<dbReference type="PANTHER" id="PTHR46696">
    <property type="entry name" value="P450, PUTATIVE (EUROFUNG)-RELATED"/>
    <property type="match status" value="1"/>
</dbReference>
<dbReference type="PRINTS" id="PR00359">
    <property type="entry name" value="BP450"/>
</dbReference>
<dbReference type="EMBL" id="CP003229">
    <property type="protein sequence ID" value="AEW99447.1"/>
    <property type="molecule type" value="Genomic_DNA"/>
</dbReference>
<evidence type="ECO:0000256" key="6">
    <source>
        <dbReference type="ARBA" id="ARBA00023004"/>
    </source>
</evidence>
<protein>
    <submittedName>
        <fullName evidence="9">Cytochrome P450</fullName>
    </submittedName>
</protein>
<organism evidence="9 10">
    <name type="scientific">Streptantibioticus cattleyicolor (strain ATCC 35852 / DSM 46488 / JCM 4925 / NBRC 14057 / NRRL 8057)</name>
    <name type="common">Streptomyces cattleya</name>
    <dbReference type="NCBI Taxonomy" id="1003195"/>
    <lineage>
        <taxon>Bacteria</taxon>
        <taxon>Bacillati</taxon>
        <taxon>Actinomycetota</taxon>
        <taxon>Actinomycetes</taxon>
        <taxon>Kitasatosporales</taxon>
        <taxon>Streptomycetaceae</taxon>
        <taxon>Streptantibioticus</taxon>
    </lineage>
</organism>
<evidence type="ECO:0000256" key="5">
    <source>
        <dbReference type="ARBA" id="ARBA00023002"/>
    </source>
</evidence>
<dbReference type="Proteomes" id="UP000007842">
    <property type="component" value="Plasmid pSCATT"/>
</dbReference>
<dbReference type="GO" id="GO:0020037">
    <property type="term" value="F:heme binding"/>
    <property type="evidence" value="ECO:0007669"/>
    <property type="project" value="InterPro"/>
</dbReference>
<geneLocation type="plasmid" evidence="9 10">
    <name>pSCATT</name>
</geneLocation>
<dbReference type="InterPro" id="IPR017972">
    <property type="entry name" value="Cyt_P450_CS"/>
</dbReference>
<dbReference type="Pfam" id="PF00067">
    <property type="entry name" value="p450"/>
    <property type="match status" value="1"/>
</dbReference>
<keyword evidence="9" id="KW-0614">Plasmid</keyword>
<dbReference type="GO" id="GO:0005506">
    <property type="term" value="F:iron ion binding"/>
    <property type="evidence" value="ECO:0007669"/>
    <property type="project" value="InterPro"/>
</dbReference>
<comment type="cofactor">
    <cofactor evidence="1">
        <name>heme</name>
        <dbReference type="ChEBI" id="CHEBI:30413"/>
    </cofactor>
</comment>
<keyword evidence="3 8" id="KW-0349">Heme</keyword>
<reference evidence="10" key="1">
    <citation type="submission" date="2011-12" db="EMBL/GenBank/DDBJ databases">
        <title>Complete genome sequence of Streptomyces cattleya strain DSM 46488.</title>
        <authorList>
            <person name="Ou H.-Y."/>
            <person name="Li P."/>
            <person name="Zhao C."/>
            <person name="O'Hagan D."/>
            <person name="Deng Z."/>
        </authorList>
    </citation>
    <scope>NUCLEOTIDE SEQUENCE [LARGE SCALE GENOMIC DNA]</scope>
    <source>
        <strain evidence="10">ATCC 35852 / DSM 46488 / JCM 4925 / NBRC 14057 / NRRL 8057</strain>
        <plasmid evidence="10">Plasmid pSCATT</plasmid>
    </source>
</reference>
<name>G8XFA5_STREN</name>
<dbReference type="KEGG" id="scy:SCATT_p12540"/>
<dbReference type="Gene3D" id="1.10.630.10">
    <property type="entry name" value="Cytochrome P450"/>
    <property type="match status" value="1"/>
</dbReference>
<dbReference type="AlphaFoldDB" id="G8XFA5"/>
<sequence length="394" mass="42499">MLPAPGSMPRSCPLGPPDAYRHALETPGFSRVTLQYGRYGTLLTRYEDVRAALRDERIGSALHQLPPVLDGQSPPGWFFGLDGPEHARYRRVLAKMFSVTRTRRFEPVIRAITDELLDALEPHATGADRAVDLMAGLAWPLAVRVPCALLGISGDDQATFKRQVDTLIAPGVTREEITEVYRAMWWRMRGLVDAERSGTGGQGLFAELVADQSGPDAFDDDEIASIGLSLRIAGLDPIAHLLGLGLFALLCHPEQLALVRAAGADAVEELLRFVPFNNMGAVRVAVQDTVVDGEPVAQGEVVVASLTAANRDATVFADPDTLDVTRHNAAAHLAFGHGPHRCLGRHLAGQVVTVVLDRLLGRFPGLRLAVAAERVPPFESAGFYGVAELPVHLT</sequence>
<proteinExistence type="inferred from homology"/>
<accession>G8XFA5</accession>
<dbReference type="PANTHER" id="PTHR46696:SF5">
    <property type="entry name" value="CYTOCHROME P450 BJ-1"/>
    <property type="match status" value="1"/>
</dbReference>
<gene>
    <name evidence="9" type="ordered locus">SCATT_p12540</name>
</gene>
<evidence type="ECO:0000256" key="8">
    <source>
        <dbReference type="RuleBase" id="RU000461"/>
    </source>
</evidence>